<organism evidence="10 11">
    <name type="scientific">Haoranjiania flava</name>
    <dbReference type="NCBI Taxonomy" id="1856322"/>
    <lineage>
        <taxon>Bacteria</taxon>
        <taxon>Pseudomonadati</taxon>
        <taxon>Bacteroidota</taxon>
        <taxon>Chitinophagia</taxon>
        <taxon>Chitinophagales</taxon>
        <taxon>Chitinophagaceae</taxon>
        <taxon>Haoranjiania</taxon>
    </lineage>
</organism>
<evidence type="ECO:0000259" key="9">
    <source>
        <dbReference type="Pfam" id="PF01120"/>
    </source>
</evidence>
<evidence type="ECO:0000256" key="6">
    <source>
        <dbReference type="ARBA" id="ARBA00023295"/>
    </source>
</evidence>
<evidence type="ECO:0000256" key="5">
    <source>
        <dbReference type="ARBA" id="ARBA00022801"/>
    </source>
</evidence>
<dbReference type="Proteomes" id="UP001209317">
    <property type="component" value="Unassembled WGS sequence"/>
</dbReference>
<evidence type="ECO:0000313" key="10">
    <source>
        <dbReference type="EMBL" id="MCU7694745.1"/>
    </source>
</evidence>
<reference evidence="10" key="1">
    <citation type="submission" date="2022-10" db="EMBL/GenBank/DDBJ databases">
        <authorList>
            <person name="Kim H.S."/>
            <person name="Kim J.-S."/>
            <person name="Suh M.K."/>
            <person name="Eom M.K."/>
            <person name="Lee J.-S."/>
        </authorList>
    </citation>
    <scope>NUCLEOTIDE SEQUENCE</scope>
    <source>
        <strain evidence="10">LIP-5</strain>
    </source>
</reference>
<evidence type="ECO:0000313" key="11">
    <source>
        <dbReference type="Proteomes" id="UP001209317"/>
    </source>
</evidence>
<evidence type="ECO:0000256" key="1">
    <source>
        <dbReference type="ARBA" id="ARBA00004071"/>
    </source>
</evidence>
<comment type="caution">
    <text evidence="10">The sequence shown here is derived from an EMBL/GenBank/DDBJ whole genome shotgun (WGS) entry which is preliminary data.</text>
</comment>
<evidence type="ECO:0000256" key="8">
    <source>
        <dbReference type="SAM" id="SignalP"/>
    </source>
</evidence>
<keyword evidence="6" id="KW-0326">Glycosidase</keyword>
<dbReference type="SUPFAM" id="SSF51445">
    <property type="entry name" value="(Trans)glycosidases"/>
    <property type="match status" value="1"/>
</dbReference>
<keyword evidence="4 8" id="KW-0732">Signal</keyword>
<dbReference type="InterPro" id="IPR000933">
    <property type="entry name" value="Glyco_hydro_29"/>
</dbReference>
<keyword evidence="5" id="KW-0378">Hydrolase</keyword>
<evidence type="ECO:0000256" key="2">
    <source>
        <dbReference type="ARBA" id="ARBA00007951"/>
    </source>
</evidence>
<gene>
    <name evidence="10" type="ORF">OD355_09485</name>
</gene>
<dbReference type="PANTHER" id="PTHR10030:SF37">
    <property type="entry name" value="ALPHA-L-FUCOSIDASE-RELATED"/>
    <property type="match status" value="1"/>
</dbReference>
<feature type="site" description="May be important for catalysis" evidence="7">
    <location>
        <position position="293"/>
    </location>
</feature>
<dbReference type="EMBL" id="JAOTPL010000013">
    <property type="protein sequence ID" value="MCU7694745.1"/>
    <property type="molecule type" value="Genomic_DNA"/>
</dbReference>
<dbReference type="EC" id="3.2.1.51" evidence="3"/>
<dbReference type="InterPro" id="IPR016286">
    <property type="entry name" value="FUC_metazoa-typ"/>
</dbReference>
<dbReference type="GO" id="GO:0005764">
    <property type="term" value="C:lysosome"/>
    <property type="evidence" value="ECO:0007669"/>
    <property type="project" value="TreeGrafter"/>
</dbReference>
<dbReference type="RefSeq" id="WP_263038231.1">
    <property type="nucleotide sequence ID" value="NZ_JAOTPL010000013.1"/>
</dbReference>
<dbReference type="GO" id="GO:0004560">
    <property type="term" value="F:alpha-L-fucosidase activity"/>
    <property type="evidence" value="ECO:0007669"/>
    <property type="project" value="InterPro"/>
</dbReference>
<comment type="similarity">
    <text evidence="2">Belongs to the glycosyl hydrolase 29 family.</text>
</comment>
<sequence>MIKKIFIAVACFVTMSVSKAQYVKDTKPYLPSAENLEARKWFTGNKFGLFIHWGLYSILGDGEWVMNNKNITVKNYERLQHFFNPINFNARQWVDMARNAGMRYITLVTRHHDGFSMWDTKESDFSIMHTPYKKDIVKALADECHKQGIRLFLYYSILDWRRDDYSYWTGRTGKGTGRTTRGEWKDYIQFMKNQLTELLTNYGEIGGIWLDGYWDQMPEESATRKDDDVFIDWHMREIYDHIHQLQPQCLIGNNHHLTPLPGEDFQMFERDVPGENAHGLSFQQISKLPLETCATINNSWGFDIKDTAYKSLSEVINLLVRSAGHGGNLLLNIGPMPNGDIQPEFVKTLHETGKWLAKYGETIYNTTGGYLKPQPWGCITETKDKMYLHVLQAGAQITLPSFPLKKMKKVYMFDSKTSVPAILKNGSLSIQLPEQPLQGRPDIIVVIEK</sequence>
<dbReference type="InterPro" id="IPR057739">
    <property type="entry name" value="Glyco_hydro_29_N"/>
</dbReference>
<dbReference type="InterPro" id="IPR017853">
    <property type="entry name" value="GH"/>
</dbReference>
<evidence type="ECO:0000256" key="4">
    <source>
        <dbReference type="ARBA" id="ARBA00022729"/>
    </source>
</evidence>
<dbReference type="Pfam" id="PF01120">
    <property type="entry name" value="Alpha_L_fucos"/>
    <property type="match status" value="1"/>
</dbReference>
<dbReference type="PANTHER" id="PTHR10030">
    <property type="entry name" value="ALPHA-L-FUCOSIDASE"/>
    <property type="match status" value="1"/>
</dbReference>
<dbReference type="PIRSF" id="PIRSF001092">
    <property type="entry name" value="Alpha-L-fucosidase"/>
    <property type="match status" value="1"/>
</dbReference>
<name>A0AAE3IP64_9BACT</name>
<evidence type="ECO:0000256" key="3">
    <source>
        <dbReference type="ARBA" id="ARBA00012662"/>
    </source>
</evidence>
<comment type="function">
    <text evidence="1">Alpha-L-fucosidase is responsible for hydrolyzing the alpha-1,6-linked fucose joined to the reducing-end N-acetylglucosamine of the carbohydrate moieties of glycoproteins.</text>
</comment>
<feature type="signal peptide" evidence="8">
    <location>
        <begin position="1"/>
        <end position="20"/>
    </location>
</feature>
<proteinExistence type="inferred from homology"/>
<protein>
    <recommendedName>
        <fullName evidence="3">alpha-L-fucosidase</fullName>
        <ecNumber evidence="3">3.2.1.51</ecNumber>
    </recommendedName>
</protein>
<dbReference type="GO" id="GO:0016139">
    <property type="term" value="P:glycoside catabolic process"/>
    <property type="evidence" value="ECO:0007669"/>
    <property type="project" value="TreeGrafter"/>
</dbReference>
<dbReference type="SMART" id="SM00812">
    <property type="entry name" value="Alpha_L_fucos"/>
    <property type="match status" value="1"/>
</dbReference>
<feature type="chain" id="PRO_5042143749" description="alpha-L-fucosidase" evidence="8">
    <location>
        <begin position="21"/>
        <end position="449"/>
    </location>
</feature>
<dbReference type="GO" id="GO:0006004">
    <property type="term" value="P:fucose metabolic process"/>
    <property type="evidence" value="ECO:0007669"/>
    <property type="project" value="InterPro"/>
</dbReference>
<keyword evidence="11" id="KW-1185">Reference proteome</keyword>
<feature type="domain" description="Glycoside hydrolase family 29 N-terminal" evidence="9">
    <location>
        <begin position="19"/>
        <end position="361"/>
    </location>
</feature>
<dbReference type="Gene3D" id="3.20.20.80">
    <property type="entry name" value="Glycosidases"/>
    <property type="match status" value="1"/>
</dbReference>
<accession>A0AAE3IP64</accession>
<dbReference type="AlphaFoldDB" id="A0AAE3IP64"/>
<evidence type="ECO:0000256" key="7">
    <source>
        <dbReference type="PIRSR" id="PIRSR001092-1"/>
    </source>
</evidence>